<dbReference type="AlphaFoldDB" id="A0A974PIR7"/>
<protein>
    <submittedName>
        <fullName evidence="1">Uncharacterized protein</fullName>
    </submittedName>
</protein>
<name>A0A974PIR7_9BACL</name>
<dbReference type="EMBL" id="CP068596">
    <property type="protein sequence ID" value="QQZ64606.1"/>
    <property type="molecule type" value="Genomic_DNA"/>
</dbReference>
<sequence length="113" mass="12596">MIAIGGSALRSVSHRRRIEAFDQIFKIYGESINFHALGLGSIDLLFRYPWASSDSSSWLCGRIYRELITLGGIISAPADMPSQDALGFNVRLLASLEEKHGVIQADYDMYFPI</sequence>
<keyword evidence="2" id="KW-1185">Reference proteome</keyword>
<dbReference type="RefSeq" id="WP_039835483.1">
    <property type="nucleotide sequence ID" value="NZ_CP068596.1"/>
</dbReference>
<geneLocation type="plasmid" evidence="1 2">
    <name>unnamed1</name>
</geneLocation>
<proteinExistence type="predicted"/>
<keyword evidence="1" id="KW-0614">Plasmid</keyword>
<gene>
    <name evidence="1" type="ORF">JI735_33695</name>
</gene>
<reference evidence="1 2" key="1">
    <citation type="submission" date="2021-01" db="EMBL/GenBank/DDBJ databases">
        <title>Whole genome sequence of Paenibacillus sonchi LMG 24727 for comparative genomics.</title>
        <authorList>
            <person name="Lee G."/>
            <person name="Kim M.-J."/>
            <person name="Lim K."/>
            <person name="Shin J.-H."/>
        </authorList>
    </citation>
    <scope>NUCLEOTIDE SEQUENCE [LARGE SCALE GENOMIC DNA]</scope>
    <source>
        <strain evidence="1 2">LMG 24727</strain>
        <plasmid evidence="1 2">unnamed1</plasmid>
    </source>
</reference>
<evidence type="ECO:0000313" key="1">
    <source>
        <dbReference type="EMBL" id="QQZ64606.1"/>
    </source>
</evidence>
<accession>A0A974PIR7</accession>
<evidence type="ECO:0000313" key="2">
    <source>
        <dbReference type="Proteomes" id="UP000595841"/>
    </source>
</evidence>
<dbReference type="Proteomes" id="UP000595841">
    <property type="component" value="Plasmid unnamed1"/>
</dbReference>
<organism evidence="1 2">
    <name type="scientific">Paenibacillus sonchi</name>
    <dbReference type="NCBI Taxonomy" id="373687"/>
    <lineage>
        <taxon>Bacteria</taxon>
        <taxon>Bacillati</taxon>
        <taxon>Bacillota</taxon>
        <taxon>Bacilli</taxon>
        <taxon>Bacillales</taxon>
        <taxon>Paenibacillaceae</taxon>
        <taxon>Paenibacillus</taxon>
        <taxon>Paenibacillus sonchi group</taxon>
    </lineage>
</organism>
<dbReference type="KEGG" id="pson:JI735_33695"/>